<keyword evidence="1" id="KW-0812">Transmembrane</keyword>
<proteinExistence type="predicted"/>
<comment type="caution">
    <text evidence="2">The sequence shown here is derived from an EMBL/GenBank/DDBJ whole genome shotgun (WGS) entry which is preliminary data.</text>
</comment>
<dbReference type="RefSeq" id="XP_024695084.1">
    <property type="nucleotide sequence ID" value="XM_024832566.1"/>
</dbReference>
<keyword evidence="1" id="KW-1133">Transmembrane helix</keyword>
<keyword evidence="1" id="KW-0472">Membrane</keyword>
<evidence type="ECO:0000313" key="3">
    <source>
        <dbReference type="Proteomes" id="UP000234254"/>
    </source>
</evidence>
<protein>
    <submittedName>
        <fullName evidence="2">Uncharacterized protein</fullName>
    </submittedName>
</protein>
<evidence type="ECO:0000313" key="2">
    <source>
        <dbReference type="EMBL" id="PKY06490.1"/>
    </source>
</evidence>
<dbReference type="Proteomes" id="UP000234254">
    <property type="component" value="Unassembled WGS sequence"/>
</dbReference>
<organism evidence="2 3">
    <name type="scientific">Aspergillus campestris (strain IBT 28561)</name>
    <dbReference type="NCBI Taxonomy" id="1392248"/>
    <lineage>
        <taxon>Eukaryota</taxon>
        <taxon>Fungi</taxon>
        <taxon>Dikarya</taxon>
        <taxon>Ascomycota</taxon>
        <taxon>Pezizomycotina</taxon>
        <taxon>Eurotiomycetes</taxon>
        <taxon>Eurotiomycetidae</taxon>
        <taxon>Eurotiales</taxon>
        <taxon>Aspergillaceae</taxon>
        <taxon>Aspergillus</taxon>
        <taxon>Aspergillus subgen. Circumdati</taxon>
    </lineage>
</organism>
<dbReference type="GeneID" id="36540087"/>
<reference evidence="2" key="1">
    <citation type="submission" date="2016-12" db="EMBL/GenBank/DDBJ databases">
        <title>The genomes of Aspergillus section Nigri reveals drivers in fungal speciation.</title>
        <authorList>
            <consortium name="DOE Joint Genome Institute"/>
            <person name="Vesth T.C."/>
            <person name="Nybo J."/>
            <person name="Theobald S."/>
            <person name="Brandl J."/>
            <person name="Frisvad J.C."/>
            <person name="Nielsen K.F."/>
            <person name="Lyhne E.K."/>
            <person name="Kogle M.E."/>
            <person name="Kuo A."/>
            <person name="Riley R."/>
            <person name="Clum A."/>
            <person name="Nolan M."/>
            <person name="Lipzen A."/>
            <person name="Salamov A."/>
            <person name="Henrissat B."/>
            <person name="Wiebenga A."/>
            <person name="De vries R.P."/>
            <person name="Grigoriev I.V."/>
            <person name="Mortensen U.H."/>
            <person name="Andersen M.R."/>
            <person name="Baker S.E."/>
        </authorList>
    </citation>
    <scope>NUCLEOTIDE SEQUENCE</scope>
    <source>
        <strain evidence="2">IBT 28561</strain>
    </source>
</reference>
<dbReference type="AlphaFoldDB" id="A0A2I1D9E3"/>
<name>A0A2I1D9E3_ASPC2</name>
<dbReference type="VEuPathDB" id="FungiDB:P168DRAFT_112790"/>
<sequence length="103" mass="11779">MRTVTAPTRDTELGKPIPLPLSILIIPLFAPCPYHPLPFLFFFSFTPSLSTVILEGLLYLWHTRFLIDPFASKRVAEPQSLSRQQPALRQINQHPRGRICLNL</sequence>
<dbReference type="EMBL" id="MSFM01000003">
    <property type="protein sequence ID" value="PKY06490.1"/>
    <property type="molecule type" value="Genomic_DNA"/>
</dbReference>
<keyword evidence="3" id="KW-1185">Reference proteome</keyword>
<gene>
    <name evidence="2" type="ORF">P168DRAFT_112790</name>
</gene>
<feature type="transmembrane region" description="Helical" evidence="1">
    <location>
        <begin position="39"/>
        <end position="61"/>
    </location>
</feature>
<evidence type="ECO:0000256" key="1">
    <source>
        <dbReference type="SAM" id="Phobius"/>
    </source>
</evidence>
<accession>A0A2I1D9E3</accession>